<dbReference type="EMBL" id="FTPU01000024">
    <property type="protein sequence ID" value="SIT97490.1"/>
    <property type="molecule type" value="Genomic_DNA"/>
</dbReference>
<protein>
    <submittedName>
        <fullName evidence="2">Uncharacterized protein</fullName>
    </submittedName>
</protein>
<dbReference type="OrthoDB" id="1273615at2"/>
<organism evidence="2 3">
    <name type="scientific">Epilithonimonas bovis DSM 19482</name>
    <dbReference type="NCBI Taxonomy" id="1121284"/>
    <lineage>
        <taxon>Bacteria</taxon>
        <taxon>Pseudomonadati</taxon>
        <taxon>Bacteroidota</taxon>
        <taxon>Flavobacteriia</taxon>
        <taxon>Flavobacteriales</taxon>
        <taxon>Weeksellaceae</taxon>
        <taxon>Chryseobacterium group</taxon>
        <taxon>Epilithonimonas</taxon>
    </lineage>
</organism>
<feature type="region of interest" description="Disordered" evidence="1">
    <location>
        <begin position="1"/>
        <end position="60"/>
    </location>
</feature>
<accession>A0A1U7PZV0</accession>
<evidence type="ECO:0000256" key="1">
    <source>
        <dbReference type="SAM" id="MobiDB-lite"/>
    </source>
</evidence>
<name>A0A1U7PZV0_9FLAO</name>
<feature type="compositionally biased region" description="Basic and acidic residues" evidence="1">
    <location>
        <begin position="33"/>
        <end position="60"/>
    </location>
</feature>
<evidence type="ECO:0000313" key="3">
    <source>
        <dbReference type="Proteomes" id="UP000187261"/>
    </source>
</evidence>
<proteinExistence type="predicted"/>
<dbReference type="RefSeq" id="WP_076783649.1">
    <property type="nucleotide sequence ID" value="NZ_FTPU01000024.1"/>
</dbReference>
<dbReference type="Proteomes" id="UP000187261">
    <property type="component" value="Unassembled WGS sequence"/>
</dbReference>
<feature type="compositionally biased region" description="Basic and acidic residues" evidence="1">
    <location>
        <begin position="1"/>
        <end position="11"/>
    </location>
</feature>
<dbReference type="STRING" id="1121284.SAMN05660493_02209"/>
<reference evidence="3" key="1">
    <citation type="submission" date="2016-10" db="EMBL/GenBank/DDBJ databases">
        <authorList>
            <person name="Varghese N."/>
            <person name="Submissions S."/>
        </authorList>
    </citation>
    <scope>NUCLEOTIDE SEQUENCE [LARGE SCALE GENOMIC DNA]</scope>
    <source>
        <strain evidence="3">DSM 19482</strain>
    </source>
</reference>
<keyword evidence="3" id="KW-1185">Reference proteome</keyword>
<evidence type="ECO:0000313" key="2">
    <source>
        <dbReference type="EMBL" id="SIT97490.1"/>
    </source>
</evidence>
<gene>
    <name evidence="2" type="ORF">SAMN05660493_02209</name>
</gene>
<dbReference type="AlphaFoldDB" id="A0A1U7PZV0"/>
<sequence>MSTNKKTEKANAAENEVQTEDFRNIPAVSAKKNPPDIKKKDIERSSKINKDGETDNTDKK</sequence>